<evidence type="ECO:0000313" key="2">
    <source>
        <dbReference type="Proteomes" id="UP001354931"/>
    </source>
</evidence>
<accession>A0ABU6FCP6</accession>
<dbReference type="Proteomes" id="UP001354931">
    <property type="component" value="Unassembled WGS sequence"/>
</dbReference>
<reference evidence="1 2" key="1">
    <citation type="submission" date="2022-10" db="EMBL/GenBank/DDBJ databases">
        <authorList>
            <person name="Xie J."/>
            <person name="Shen N."/>
        </authorList>
    </citation>
    <scope>NUCLEOTIDE SEQUENCE [LARGE SCALE GENOMIC DNA]</scope>
    <source>
        <strain evidence="1 2">YIM65594</strain>
    </source>
</reference>
<evidence type="ECO:0000313" key="1">
    <source>
        <dbReference type="EMBL" id="MEB8340606.1"/>
    </source>
</evidence>
<proteinExistence type="predicted"/>
<protein>
    <submittedName>
        <fullName evidence="1">Uncharacterized protein</fullName>
    </submittedName>
</protein>
<comment type="caution">
    <text evidence="1">The sequence shown here is derived from an EMBL/GenBank/DDBJ whole genome shotgun (WGS) entry which is preliminary data.</text>
</comment>
<keyword evidence="2" id="KW-1185">Reference proteome</keyword>
<sequence>MAKGSYEAYRKALSDVYRGWWLAWPLTERVAVGEVRKLRPGGSVTAGSLAERGIEAKPGPAGAPGDITYDAGGTVAVRFKAAGVAAQGFSSVAAAEAGALVEFRDERSALIVYTGLEQSGLADLAELADSLVRRLWRGDWDPDLLVVSDVIAARAGTVLIADRAGASAELRLEGAVGPAPLQLVDLAGRAGFSASSRLGLNWTGTDLTPCYRVVRVRRTWLKRVREEYGTPQPGRGLAAGPVPPLLVDEARDEAGAVIEHVGPAEDLEDAGPGERL</sequence>
<gene>
    <name evidence="1" type="ORF">OKJ99_24220</name>
</gene>
<organism evidence="1 2">
    <name type="scientific">Streptomyces endophyticus</name>
    <dbReference type="NCBI Taxonomy" id="714166"/>
    <lineage>
        <taxon>Bacteria</taxon>
        <taxon>Bacillati</taxon>
        <taxon>Actinomycetota</taxon>
        <taxon>Actinomycetes</taxon>
        <taxon>Kitasatosporales</taxon>
        <taxon>Streptomycetaceae</taxon>
        <taxon>Streptomyces</taxon>
    </lineage>
</organism>
<dbReference type="RefSeq" id="WP_326019477.1">
    <property type="nucleotide sequence ID" value="NZ_JAOZYC010000136.1"/>
</dbReference>
<dbReference type="EMBL" id="JAOZYC010000136">
    <property type="protein sequence ID" value="MEB8340606.1"/>
    <property type="molecule type" value="Genomic_DNA"/>
</dbReference>
<name>A0ABU6FCP6_9ACTN</name>